<evidence type="ECO:0000256" key="6">
    <source>
        <dbReference type="ARBA" id="ARBA00079393"/>
    </source>
</evidence>
<dbReference type="GO" id="GO:0031119">
    <property type="term" value="P:tRNA pseudouridine synthesis"/>
    <property type="evidence" value="ECO:0007669"/>
    <property type="project" value="TreeGrafter"/>
</dbReference>
<dbReference type="GO" id="GO:0003723">
    <property type="term" value="F:RNA binding"/>
    <property type="evidence" value="ECO:0007669"/>
    <property type="project" value="InterPro"/>
</dbReference>
<evidence type="ECO:0000256" key="3">
    <source>
        <dbReference type="ARBA" id="ARBA00022694"/>
    </source>
</evidence>
<dbReference type="GO" id="GO:0160148">
    <property type="term" value="F:tRNA pseudouridine(55) synthase activity"/>
    <property type="evidence" value="ECO:0007669"/>
    <property type="project" value="UniProtKB-EC"/>
</dbReference>
<evidence type="ECO:0000313" key="11">
    <source>
        <dbReference type="Proteomes" id="UP000593567"/>
    </source>
</evidence>
<evidence type="ECO:0000256" key="5">
    <source>
        <dbReference type="ARBA" id="ARBA00075270"/>
    </source>
</evidence>
<dbReference type="NCBIfam" id="TIGR01213">
    <property type="entry name" value="pseudo_Pus10arc"/>
    <property type="match status" value="1"/>
</dbReference>
<keyword evidence="4" id="KW-0413">Isomerase</keyword>
<evidence type="ECO:0000256" key="7">
    <source>
        <dbReference type="ARBA" id="ARBA00083669"/>
    </source>
</evidence>
<evidence type="ECO:0000259" key="8">
    <source>
        <dbReference type="Pfam" id="PF21237"/>
    </source>
</evidence>
<dbReference type="InterPro" id="IPR020103">
    <property type="entry name" value="PsdUridine_synth_cat_dom_sf"/>
</dbReference>
<organism evidence="10 11">
    <name type="scientific">Bugula neritina</name>
    <name type="common">Brown bryozoan</name>
    <name type="synonym">Sertularia neritina</name>
    <dbReference type="NCBI Taxonomy" id="10212"/>
    <lineage>
        <taxon>Eukaryota</taxon>
        <taxon>Metazoa</taxon>
        <taxon>Spiralia</taxon>
        <taxon>Lophotrochozoa</taxon>
        <taxon>Bryozoa</taxon>
        <taxon>Gymnolaemata</taxon>
        <taxon>Cheilostomatida</taxon>
        <taxon>Flustrina</taxon>
        <taxon>Buguloidea</taxon>
        <taxon>Bugulidae</taxon>
        <taxon>Bugula</taxon>
    </lineage>
</organism>
<dbReference type="EC" id="5.4.99.25" evidence="2"/>
<comment type="caution">
    <text evidence="10">The sequence shown here is derived from an EMBL/GenBank/DDBJ whole genome shotgun (WGS) entry which is preliminary data.</text>
</comment>
<dbReference type="InterPro" id="IPR048742">
    <property type="entry name" value="Pus10_N_euk"/>
</dbReference>
<dbReference type="OrthoDB" id="271937at2759"/>
<sequence>MIINYSIRDLISFTGVIPKLSELWASLTDQLCLWCICRHLGITNISFYKQSCQDAVAELRSSYSELKHVEHKSCDKEVCGGCYGVLTTHFTDNDFLTKIVEEVERRKIEYEHFCCSIALPSTSVVRDYTYLLLCADICPGVYSYLPLENIPTVKDIWKWMCGARLERRFGKKFALTHMDILLNFQHAELDRESNKLEESFRDHFKKRKGQSTDKFTHSSIVRALTSVSREKLRTLLTYPPHRLREMCRLQSMVVTHNPVYVAGRYNKYSRELSQSPWFIDGERKGLDTSVSELLSQLLLEYTQAKSQNFTSSGREDIDVQMLGSGRPFTIQLLEPERVLSPDVLSDIERKINQMDPLLVRVSDLTLISREEADKLKDLEAEKRKTYTAVCVSDGDLSQGELDILCEHRDMVIDQLTPIRVLHRRALATRQRTVHWMKAKLQCNSSRIFDLEIETQGGTYIKEFVHSDFGRTVPNLCTLLSNRQIDIISLDVLSVHVEWPPAPDNS</sequence>
<evidence type="ECO:0000313" key="10">
    <source>
        <dbReference type="EMBL" id="KAF6039107.1"/>
    </source>
</evidence>
<dbReference type="Pfam" id="PF21237">
    <property type="entry name" value="Pus10_N_euk"/>
    <property type="match status" value="1"/>
</dbReference>
<dbReference type="SUPFAM" id="SSF55120">
    <property type="entry name" value="Pseudouridine synthase"/>
    <property type="match status" value="1"/>
</dbReference>
<evidence type="ECO:0000256" key="4">
    <source>
        <dbReference type="ARBA" id="ARBA00023235"/>
    </source>
</evidence>
<dbReference type="Gene3D" id="3.30.70.2510">
    <property type="match status" value="1"/>
</dbReference>
<comment type="similarity">
    <text evidence="1">Belongs to the pseudouridine synthase Pus10 family.</text>
</comment>
<evidence type="ECO:0000256" key="2">
    <source>
        <dbReference type="ARBA" id="ARBA00012787"/>
    </source>
</evidence>
<dbReference type="FunFam" id="3.30.70.3190:FF:000001">
    <property type="entry name" value="tRNA pseudouridine synthase Pus10"/>
    <property type="match status" value="1"/>
</dbReference>
<keyword evidence="3" id="KW-0819">tRNA processing</keyword>
<proteinExistence type="inferred from homology"/>
<reference evidence="10" key="1">
    <citation type="submission" date="2020-06" db="EMBL/GenBank/DDBJ databases">
        <title>Draft genome of Bugula neritina, a colonial animal packing powerful symbionts and potential medicines.</title>
        <authorList>
            <person name="Rayko M."/>
        </authorList>
    </citation>
    <scope>NUCLEOTIDE SEQUENCE [LARGE SCALE GENOMIC DNA]</scope>
    <source>
        <strain evidence="10">Kwan_BN1</strain>
    </source>
</reference>
<dbReference type="InterPro" id="IPR048741">
    <property type="entry name" value="Pus10-like_C"/>
</dbReference>
<dbReference type="PANTHER" id="PTHR21568">
    <property type="entry name" value="TRNA PSEUDOURIDINE SYNTHASE PUS10"/>
    <property type="match status" value="1"/>
</dbReference>
<feature type="domain" description="Pus10 N-terminal eukaryotes" evidence="8">
    <location>
        <begin position="79"/>
        <end position="252"/>
    </location>
</feature>
<dbReference type="PANTHER" id="PTHR21568:SF0">
    <property type="entry name" value="TRNA PSEUDOURIDINE SYNTHASE PUS10"/>
    <property type="match status" value="1"/>
</dbReference>
<dbReference type="InterPro" id="IPR039894">
    <property type="entry name" value="Pus10-like"/>
</dbReference>
<dbReference type="EMBL" id="VXIV02000304">
    <property type="protein sequence ID" value="KAF6039107.1"/>
    <property type="molecule type" value="Genomic_DNA"/>
</dbReference>
<feature type="domain" description="Pus10-like C-terminal" evidence="9">
    <location>
        <begin position="260"/>
        <end position="494"/>
    </location>
</feature>
<dbReference type="AlphaFoldDB" id="A0A7J7KL66"/>
<dbReference type="FunFam" id="3.30.70.2510:FF:000001">
    <property type="entry name" value="tRNA pseudouridine synthase Pus10"/>
    <property type="match status" value="1"/>
</dbReference>
<accession>A0A7J7KL66</accession>
<evidence type="ECO:0000256" key="1">
    <source>
        <dbReference type="ARBA" id="ARBA00009652"/>
    </source>
</evidence>
<dbReference type="Proteomes" id="UP000593567">
    <property type="component" value="Unassembled WGS sequence"/>
</dbReference>
<name>A0A7J7KL66_BUGNE</name>
<evidence type="ECO:0000259" key="9">
    <source>
        <dbReference type="Pfam" id="PF21238"/>
    </source>
</evidence>
<dbReference type="Pfam" id="PF21238">
    <property type="entry name" value="Pus10_C"/>
    <property type="match status" value="1"/>
</dbReference>
<keyword evidence="11" id="KW-1185">Reference proteome</keyword>
<gene>
    <name evidence="10" type="ORF">EB796_002598</name>
</gene>
<dbReference type="Gene3D" id="3.30.70.3190">
    <property type="match status" value="1"/>
</dbReference>
<protein>
    <recommendedName>
        <fullName evidence="2">tRNA pseudouridine(55) synthase</fullName>
        <ecNumber evidence="2">5.4.99.25</ecNumber>
    </recommendedName>
    <alternativeName>
        <fullName evidence="7">tRNA pseudouridine 55 synthase</fullName>
    </alternativeName>
    <alternativeName>
        <fullName evidence="5">tRNA pseudouridylate synthase</fullName>
    </alternativeName>
    <alternativeName>
        <fullName evidence="6">tRNA-uridine isomerase</fullName>
    </alternativeName>
</protein>